<gene>
    <name evidence="1" type="ORF">ECRASSUSDP1_LOCUS1971</name>
</gene>
<proteinExistence type="predicted"/>
<evidence type="ECO:0000313" key="2">
    <source>
        <dbReference type="Proteomes" id="UP001295684"/>
    </source>
</evidence>
<protein>
    <submittedName>
        <fullName evidence="1">Uncharacterized protein</fullName>
    </submittedName>
</protein>
<dbReference type="Proteomes" id="UP001295684">
    <property type="component" value="Unassembled WGS sequence"/>
</dbReference>
<keyword evidence="2" id="KW-1185">Reference proteome</keyword>
<accession>A0AAD1U538</accession>
<name>A0AAD1U538_EUPCR</name>
<dbReference type="AlphaFoldDB" id="A0AAD1U538"/>
<sequence>MESYHLSSLLTKFSHCVWIMEYLTSSNGCRYLMNSISKGTQKCYLDHQKGFNYKDQDKIVNSGVSLENFTPCMGRTLLENDSYRKVKINIVLTSKTSTNHFLFLLKSAKDLGKSDIYKSFTFVTMYIINEDDSEFFIDMYSKIVSFGIDESKILIVHALCEAKFPFIEKYKLNMAYIVKYRDIHLSRLGPNGKAVKFSFDLPDKKMIVGIDALQYLSEKVTSISKKLGNIINKVTVINADYNDLDCLEVLCGSILGNFPLIGCYEFKTEVFNMENLTKLLSCHCLKKFKKISFLGESRLEKDIVKSESFIFFQKDPSSSIQYVKVENLNIILHQEADTATVDQNFILLYDVQGILFQPTDVSFKPSQIYFDCLKFLNNQEIQKFPLLVIPNHNIRSAAWKFTRKQPQINKIYAKNISIRMIDNLPISNSSEIILESKDGNGMSEDSFTSKFEDTYFKIYEVVSKIDSSSNISLSLEVYKSLSSLKNIIELVAGINLKKLSIFIKSYDYDKNQEDHIFLSKILKTCKTLVNFKFNGYRFNNLREEKLVAAKKLIDHYFIQEDIISYSPLDVWDIADFEPQN</sequence>
<organism evidence="1 2">
    <name type="scientific">Euplotes crassus</name>
    <dbReference type="NCBI Taxonomy" id="5936"/>
    <lineage>
        <taxon>Eukaryota</taxon>
        <taxon>Sar</taxon>
        <taxon>Alveolata</taxon>
        <taxon>Ciliophora</taxon>
        <taxon>Intramacronucleata</taxon>
        <taxon>Spirotrichea</taxon>
        <taxon>Hypotrichia</taxon>
        <taxon>Euplotida</taxon>
        <taxon>Euplotidae</taxon>
        <taxon>Moneuplotes</taxon>
    </lineage>
</organism>
<comment type="caution">
    <text evidence="1">The sequence shown here is derived from an EMBL/GenBank/DDBJ whole genome shotgun (WGS) entry which is preliminary data.</text>
</comment>
<reference evidence="1" key="1">
    <citation type="submission" date="2023-07" db="EMBL/GenBank/DDBJ databases">
        <authorList>
            <consortium name="AG Swart"/>
            <person name="Singh M."/>
            <person name="Singh A."/>
            <person name="Seah K."/>
            <person name="Emmerich C."/>
        </authorList>
    </citation>
    <scope>NUCLEOTIDE SEQUENCE</scope>
    <source>
        <strain evidence="1">DP1</strain>
    </source>
</reference>
<dbReference type="EMBL" id="CAMPGE010001864">
    <property type="protein sequence ID" value="CAI2360667.1"/>
    <property type="molecule type" value="Genomic_DNA"/>
</dbReference>
<evidence type="ECO:0000313" key="1">
    <source>
        <dbReference type="EMBL" id="CAI2360667.1"/>
    </source>
</evidence>